<evidence type="ECO:0000313" key="5">
    <source>
        <dbReference type="EMBL" id="KAF6461626.1"/>
    </source>
</evidence>
<comment type="caution">
    <text evidence="5">The sequence shown here is derived from an EMBL/GenBank/DDBJ whole genome shotgun (WGS) entry which is preliminary data.</text>
</comment>
<dbReference type="InterPro" id="IPR000436">
    <property type="entry name" value="Sushi_SCR_CCP_dom"/>
</dbReference>
<dbReference type="FunFam" id="2.10.70.10:FF:000052">
    <property type="entry name" value="Complement factor B"/>
    <property type="match status" value="1"/>
</dbReference>
<dbReference type="EMBL" id="JACASF010000008">
    <property type="protein sequence ID" value="KAF6461626.1"/>
    <property type="molecule type" value="Genomic_DNA"/>
</dbReference>
<dbReference type="Proteomes" id="UP000550707">
    <property type="component" value="Unassembled WGS sequence"/>
</dbReference>
<reference evidence="5 6" key="1">
    <citation type="journal article" date="2020" name="Nature">
        <title>Six reference-quality genomes reveal evolution of bat adaptations.</title>
        <authorList>
            <person name="Jebb D."/>
            <person name="Huang Z."/>
            <person name="Pippel M."/>
            <person name="Hughes G.M."/>
            <person name="Lavrichenko K."/>
            <person name="Devanna P."/>
            <person name="Winkler S."/>
            <person name="Jermiin L.S."/>
            <person name="Skirmuntt E.C."/>
            <person name="Katzourakis A."/>
            <person name="Burkitt-Gray L."/>
            <person name="Ray D.A."/>
            <person name="Sullivan K.A.M."/>
            <person name="Roscito J.G."/>
            <person name="Kirilenko B.M."/>
            <person name="Davalos L.M."/>
            <person name="Corthals A.P."/>
            <person name="Power M.L."/>
            <person name="Jones G."/>
            <person name="Ransome R.D."/>
            <person name="Dechmann D.K.N."/>
            <person name="Locatelli A.G."/>
            <person name="Puechmaille S.J."/>
            <person name="Fedrigo O."/>
            <person name="Jarvis E.D."/>
            <person name="Hiller M."/>
            <person name="Vernes S.C."/>
            <person name="Myers E.W."/>
            <person name="Teeling E.C."/>
        </authorList>
    </citation>
    <scope>NUCLEOTIDE SEQUENCE [LARGE SCALE GENOMIC DNA]</scope>
    <source>
        <strain evidence="5">MMolMol1</strain>
        <tissue evidence="5">Muscle</tissue>
    </source>
</reference>
<feature type="chain" id="PRO_5029810983" evidence="3">
    <location>
        <begin position="21"/>
        <end position="111"/>
    </location>
</feature>
<dbReference type="AlphaFoldDB" id="A0A7J8GNS3"/>
<keyword evidence="2" id="KW-0768">Sushi</keyword>
<evidence type="ECO:0000259" key="4">
    <source>
        <dbReference type="PROSITE" id="PS50923"/>
    </source>
</evidence>
<name>A0A7J8GNS3_MOLMO</name>
<dbReference type="SUPFAM" id="SSF57535">
    <property type="entry name" value="Complement control module/SCR domain"/>
    <property type="match status" value="1"/>
</dbReference>
<evidence type="ECO:0000256" key="1">
    <source>
        <dbReference type="ARBA" id="ARBA00023157"/>
    </source>
</evidence>
<keyword evidence="3" id="KW-0732">Signal</keyword>
<organism evidence="5 6">
    <name type="scientific">Molossus molossus</name>
    <name type="common">Pallas' mastiff bat</name>
    <name type="synonym">Vespertilio molossus</name>
    <dbReference type="NCBI Taxonomy" id="27622"/>
    <lineage>
        <taxon>Eukaryota</taxon>
        <taxon>Metazoa</taxon>
        <taxon>Chordata</taxon>
        <taxon>Craniata</taxon>
        <taxon>Vertebrata</taxon>
        <taxon>Euteleostomi</taxon>
        <taxon>Mammalia</taxon>
        <taxon>Eutheria</taxon>
        <taxon>Laurasiatheria</taxon>
        <taxon>Chiroptera</taxon>
        <taxon>Yangochiroptera</taxon>
        <taxon>Molossidae</taxon>
        <taxon>Molossus</taxon>
    </lineage>
</organism>
<evidence type="ECO:0000313" key="6">
    <source>
        <dbReference type="Proteomes" id="UP000550707"/>
    </source>
</evidence>
<dbReference type="PROSITE" id="PS50923">
    <property type="entry name" value="SUSHI"/>
    <property type="match status" value="1"/>
</dbReference>
<keyword evidence="1" id="KW-1015">Disulfide bond</keyword>
<evidence type="ECO:0000256" key="3">
    <source>
        <dbReference type="SAM" id="SignalP"/>
    </source>
</evidence>
<dbReference type="InterPro" id="IPR035976">
    <property type="entry name" value="Sushi/SCR/CCP_sf"/>
</dbReference>
<sequence>MGSFMALLCLLPLYPGLAAAAPSCPRNVNISGGNFTLSHGWAPGSVLVYSCPQGRYPVPASRLCLSNGRWQTPRPGLWTKAVCKREAPVLGYLRASSRVCSDCSLSGPCFL</sequence>
<comment type="caution">
    <text evidence="2">Lacks conserved residue(s) required for the propagation of feature annotation.</text>
</comment>
<feature type="signal peptide" evidence="3">
    <location>
        <begin position="1"/>
        <end position="20"/>
    </location>
</feature>
<proteinExistence type="predicted"/>
<evidence type="ECO:0000256" key="2">
    <source>
        <dbReference type="PROSITE-ProRule" id="PRU00302"/>
    </source>
</evidence>
<dbReference type="CDD" id="cd00033">
    <property type="entry name" value="CCP"/>
    <property type="match status" value="1"/>
</dbReference>
<keyword evidence="6" id="KW-1185">Reference proteome</keyword>
<gene>
    <name evidence="5" type="ORF">HJG59_002766</name>
</gene>
<feature type="domain" description="Sushi" evidence="4">
    <location>
        <begin position="22"/>
        <end position="85"/>
    </location>
</feature>
<accession>A0A7J8GNS3</accession>
<protein>
    <submittedName>
        <fullName evidence="5">Complement factor B</fullName>
    </submittedName>
</protein>
<dbReference type="Gene3D" id="2.10.70.10">
    <property type="entry name" value="Complement Module, domain 1"/>
    <property type="match status" value="1"/>
</dbReference>